<keyword evidence="2" id="KW-1185">Reference proteome</keyword>
<proteinExistence type="predicted"/>
<protein>
    <submittedName>
        <fullName evidence="1">Uncharacterized protein</fullName>
    </submittedName>
</protein>
<name>A0AAV9JHX4_9PEZI</name>
<sequence>MSTGMASRHKLDYLACTARELQSFILSRTGKQAAKRKGKPYYVTFLRRLDKDMTFRFLDLAPELRNLVYLELLTWSGSAVAGERYCWPQILAASKQVNDEAKELLYFENTVCVELGMLESMALGWNTREIRWSMTIGNDKTVKSTGGAPLLRDVRIECPEYLRRVHRIRVNVTGGAVGFVLRDATSNHHSRLVNHVLYALITPLAKANRLKGIFLHFEGDQDVFDGVNVAEIVWPLEKLSLPASSIVLSGLPGDASDWRAQNATDEPALSQTPAFDVWSDGEVVEAQADEYRKLLHKLGAGHHGEVETQALMAMTERQAGLYDLLDNVRLMSQAREDEIRESMHALTHCMREEGPAAFDKAVDTEIERLKAGSRTFREAMEGIGLDAPSRLRAAE</sequence>
<accession>A0AAV9JHX4</accession>
<dbReference type="Proteomes" id="UP001324427">
    <property type="component" value="Unassembled WGS sequence"/>
</dbReference>
<dbReference type="EMBL" id="JAVFHQ010000021">
    <property type="protein sequence ID" value="KAK4545018.1"/>
    <property type="molecule type" value="Genomic_DNA"/>
</dbReference>
<reference evidence="1 2" key="1">
    <citation type="submission" date="2021-11" db="EMBL/GenBank/DDBJ databases">
        <title>Black yeast isolated from Biological Soil Crust.</title>
        <authorList>
            <person name="Kurbessoian T."/>
        </authorList>
    </citation>
    <scope>NUCLEOTIDE SEQUENCE [LARGE SCALE GENOMIC DNA]</scope>
    <source>
        <strain evidence="1 2">CCFEE 5522</strain>
    </source>
</reference>
<evidence type="ECO:0000313" key="1">
    <source>
        <dbReference type="EMBL" id="KAK4545018.1"/>
    </source>
</evidence>
<comment type="caution">
    <text evidence="1">The sequence shown here is derived from an EMBL/GenBank/DDBJ whole genome shotgun (WGS) entry which is preliminary data.</text>
</comment>
<gene>
    <name evidence="1" type="ORF">LTR36_003569</name>
</gene>
<organism evidence="1 2">
    <name type="scientific">Oleoguttula mirabilis</name>
    <dbReference type="NCBI Taxonomy" id="1507867"/>
    <lineage>
        <taxon>Eukaryota</taxon>
        <taxon>Fungi</taxon>
        <taxon>Dikarya</taxon>
        <taxon>Ascomycota</taxon>
        <taxon>Pezizomycotina</taxon>
        <taxon>Dothideomycetes</taxon>
        <taxon>Dothideomycetidae</taxon>
        <taxon>Mycosphaerellales</taxon>
        <taxon>Teratosphaeriaceae</taxon>
        <taxon>Oleoguttula</taxon>
    </lineage>
</organism>
<dbReference type="AlphaFoldDB" id="A0AAV9JHX4"/>
<evidence type="ECO:0000313" key="2">
    <source>
        <dbReference type="Proteomes" id="UP001324427"/>
    </source>
</evidence>